<comment type="catalytic activity">
    <reaction evidence="1">
        <text>ATP + protein L-histidine = ADP + protein N-phospho-L-histidine.</text>
        <dbReference type="EC" id="2.7.13.3"/>
    </reaction>
</comment>
<dbReference type="CDD" id="cd00082">
    <property type="entry name" value="HisKA"/>
    <property type="match status" value="1"/>
</dbReference>
<evidence type="ECO:0000259" key="11">
    <source>
        <dbReference type="PROSITE" id="PS50109"/>
    </source>
</evidence>
<keyword evidence="14" id="KW-1185">Reference proteome</keyword>
<dbReference type="SUPFAM" id="SSF47384">
    <property type="entry name" value="Homodimeric domain of signal transducing histidine kinase"/>
    <property type="match status" value="1"/>
</dbReference>
<name>A0ABV5VPR8_9BACL</name>
<dbReference type="SUPFAM" id="SSF52172">
    <property type="entry name" value="CheY-like"/>
    <property type="match status" value="1"/>
</dbReference>
<evidence type="ECO:0000256" key="4">
    <source>
        <dbReference type="ARBA" id="ARBA00022679"/>
    </source>
</evidence>
<keyword evidence="7 13" id="KW-0067">ATP-binding</keyword>
<dbReference type="PRINTS" id="PR00344">
    <property type="entry name" value="BCTRLSENSOR"/>
</dbReference>
<accession>A0ABV5VPR8</accession>
<evidence type="ECO:0000256" key="9">
    <source>
        <dbReference type="PROSITE-ProRule" id="PRU00169"/>
    </source>
</evidence>
<proteinExistence type="predicted"/>
<reference evidence="13 14" key="1">
    <citation type="submission" date="2024-09" db="EMBL/GenBank/DDBJ databases">
        <authorList>
            <person name="Sun Q."/>
            <person name="Mori K."/>
        </authorList>
    </citation>
    <scope>NUCLEOTIDE SEQUENCE [LARGE SCALE GENOMIC DNA]</scope>
    <source>
        <strain evidence="13 14">JCM 12520</strain>
    </source>
</reference>
<dbReference type="SUPFAM" id="SSF55874">
    <property type="entry name" value="ATPase domain of HSP90 chaperone/DNA topoisomerase II/histidine kinase"/>
    <property type="match status" value="2"/>
</dbReference>
<feature type="domain" description="Histidine kinase" evidence="11">
    <location>
        <begin position="909"/>
        <end position="1010"/>
    </location>
</feature>
<dbReference type="SMART" id="SM00448">
    <property type="entry name" value="REC"/>
    <property type="match status" value="1"/>
</dbReference>
<evidence type="ECO:0000256" key="10">
    <source>
        <dbReference type="SAM" id="Phobius"/>
    </source>
</evidence>
<dbReference type="InterPro" id="IPR008979">
    <property type="entry name" value="Galactose-bd-like_sf"/>
</dbReference>
<evidence type="ECO:0000313" key="13">
    <source>
        <dbReference type="EMBL" id="MFB9750266.1"/>
    </source>
</evidence>
<dbReference type="InterPro" id="IPR036097">
    <property type="entry name" value="HisK_dim/P_sf"/>
</dbReference>
<dbReference type="Gene3D" id="3.40.50.2300">
    <property type="match status" value="1"/>
</dbReference>
<dbReference type="Proteomes" id="UP001589619">
    <property type="component" value="Unassembled WGS sequence"/>
</dbReference>
<dbReference type="InterPro" id="IPR003661">
    <property type="entry name" value="HisK_dim/P_dom"/>
</dbReference>
<feature type="transmembrane region" description="Helical" evidence="10">
    <location>
        <begin position="395"/>
        <end position="416"/>
    </location>
</feature>
<dbReference type="InterPro" id="IPR011623">
    <property type="entry name" value="7TMR_DISM_rcpt_extracell_dom1"/>
</dbReference>
<dbReference type="InterPro" id="IPR011006">
    <property type="entry name" value="CheY-like_superfamily"/>
</dbReference>
<evidence type="ECO:0000256" key="7">
    <source>
        <dbReference type="ARBA" id="ARBA00022840"/>
    </source>
</evidence>
<dbReference type="Pfam" id="PF02518">
    <property type="entry name" value="HATPase_c"/>
    <property type="match status" value="1"/>
</dbReference>
<dbReference type="PROSITE" id="PS50109">
    <property type="entry name" value="HIS_KIN"/>
    <property type="match status" value="2"/>
</dbReference>
<keyword evidence="10" id="KW-0472">Membrane</keyword>
<feature type="transmembrane region" description="Helical" evidence="10">
    <location>
        <begin position="213"/>
        <end position="231"/>
    </location>
</feature>
<dbReference type="EMBL" id="JBHMAG010000002">
    <property type="protein sequence ID" value="MFB9750266.1"/>
    <property type="molecule type" value="Genomic_DNA"/>
</dbReference>
<feature type="transmembrane region" description="Helical" evidence="10">
    <location>
        <begin position="333"/>
        <end position="354"/>
    </location>
</feature>
<evidence type="ECO:0000313" key="14">
    <source>
        <dbReference type="Proteomes" id="UP001589619"/>
    </source>
</evidence>
<protein>
    <recommendedName>
        <fullName evidence="2">histidine kinase</fullName>
        <ecNumber evidence="2">2.7.13.3</ecNumber>
    </recommendedName>
</protein>
<evidence type="ECO:0000256" key="8">
    <source>
        <dbReference type="ARBA" id="ARBA00023012"/>
    </source>
</evidence>
<dbReference type="SMART" id="SM00388">
    <property type="entry name" value="HisKA"/>
    <property type="match status" value="1"/>
</dbReference>
<dbReference type="Pfam" id="PF00512">
    <property type="entry name" value="HisKA"/>
    <property type="match status" value="1"/>
</dbReference>
<dbReference type="Pfam" id="PF00072">
    <property type="entry name" value="Response_reg"/>
    <property type="match status" value="1"/>
</dbReference>
<keyword evidence="10" id="KW-1133">Transmembrane helix</keyword>
<dbReference type="InterPro" id="IPR005467">
    <property type="entry name" value="His_kinase_dom"/>
</dbReference>
<feature type="transmembrane region" description="Helical" evidence="10">
    <location>
        <begin position="276"/>
        <end position="297"/>
    </location>
</feature>
<dbReference type="SMART" id="SM00387">
    <property type="entry name" value="HATPase_c"/>
    <property type="match status" value="2"/>
</dbReference>
<feature type="transmembrane region" description="Helical" evidence="10">
    <location>
        <begin position="309"/>
        <end position="327"/>
    </location>
</feature>
<dbReference type="InterPro" id="IPR010559">
    <property type="entry name" value="Sig_transdc_His_kin_internal"/>
</dbReference>
<dbReference type="GO" id="GO:0005524">
    <property type="term" value="F:ATP binding"/>
    <property type="evidence" value="ECO:0007669"/>
    <property type="project" value="UniProtKB-KW"/>
</dbReference>
<keyword evidence="5" id="KW-0547">Nucleotide-binding</keyword>
<feature type="transmembrane region" description="Helical" evidence="10">
    <location>
        <begin position="238"/>
        <end position="256"/>
    </location>
</feature>
<keyword evidence="4" id="KW-0808">Transferase</keyword>
<keyword evidence="8" id="KW-0902">Two-component regulatory system</keyword>
<dbReference type="InterPro" id="IPR004358">
    <property type="entry name" value="Sig_transdc_His_kin-like_C"/>
</dbReference>
<sequence length="1010" mass="112144">MSFIRHDRFLQAFFALTLVIVLFVLHQAVSERHAPNAEQGVLDLKGWDLAKRGLFSLDGEWEFYPNRLLTPAEIANSGAKPVPIRVPGNWDDKRVNNGIDMPGQGYGTYRLVIRNVPEGVALAISKRYVRFADTIFVNGHLMESSGMPGISRETYVPRNVPYTVHFRSDGSDIDIVLQAANFDFRSGGIYNSILFGPKRPMDTQTMLQTGLELVTIGILLLFGLLFLYLFFRLHRDGLQLLYAFFFLGFAMVVFTNGERLLLQLFPELPFELAFKIKYVSVYAVPVLAFLIVVKIAAGRKTRIALQATSAIMLLYALLVVAAPFRIYSAVQELFYVMMLLGYATVSSVLLRQYVRGRYGKIDKPPFQLLLTSVWIMFLNSILSILNTWGQVSQTLLNGTTLVLLLAFAWLLVYQYVRAYDSMQRFAHKLQTADRMKDDFLRHTSHELNSPLHSIIHLSRSLLAAPVRRTNEADMREKLQLIRNTAYRMSNLVNDLIDVSRFKDGNLKVAQGPVDIASCLSAVVEVFGFLAAGKGIEMTRITEPEARYVLADESRLLQVLYSLVYDRIGLQSGGEIRFESRRHGDTVRIAIRHEGCSSGTAATAKDEPAEPMGGLGAGLSLAAELVRFMGGELAVREAESTLEIVLPSAPVAAEETAAGVVVLADTSRESAPTPRMGETGKPAATIMLATTDLVDMEHMSSLLSTEGFHVTFAGSDAAVKSALAGRDRPDLLILDVLLPAATGYALCKQIRREFSQAELPILLIHSRSTPADVEASIAAGGNDFIARPLDAGEILVRVHTLLGMKRLVKEAADNEMAFLRSQIKPHFLYNALGTIMSLCYTDGPRAGELLGTFSRYLRILFHLDNTEATIPLSKEMELVQAYAEIERERFGPRLNVEFDIDRSLYRCRVLPLLIEPLVENAIRHGVSRKISGGTVRLTIVRHEELVKVVVKDDGVGMTPQQVRSLFEPGVPGQGIGLRNMVRRLKHLNGQAPVIESVPDEGTTITIQFPYQ</sequence>
<dbReference type="Pfam" id="PF06580">
    <property type="entry name" value="His_kinase"/>
    <property type="match status" value="1"/>
</dbReference>
<evidence type="ECO:0000256" key="3">
    <source>
        <dbReference type="ARBA" id="ARBA00022553"/>
    </source>
</evidence>
<comment type="caution">
    <text evidence="13">The sequence shown here is derived from an EMBL/GenBank/DDBJ whole genome shotgun (WGS) entry which is preliminary data.</text>
</comment>
<organism evidence="13 14">
    <name type="scientific">Paenibacillus hodogayensis</name>
    <dbReference type="NCBI Taxonomy" id="279208"/>
    <lineage>
        <taxon>Bacteria</taxon>
        <taxon>Bacillati</taxon>
        <taxon>Bacillota</taxon>
        <taxon>Bacilli</taxon>
        <taxon>Bacillales</taxon>
        <taxon>Paenibacillaceae</taxon>
        <taxon>Paenibacillus</taxon>
    </lineage>
</organism>
<keyword evidence="10" id="KW-0812">Transmembrane</keyword>
<dbReference type="InterPro" id="IPR003594">
    <property type="entry name" value="HATPase_dom"/>
</dbReference>
<keyword evidence="6" id="KW-0418">Kinase</keyword>
<evidence type="ECO:0000256" key="2">
    <source>
        <dbReference type="ARBA" id="ARBA00012438"/>
    </source>
</evidence>
<dbReference type="Gene3D" id="2.60.120.260">
    <property type="entry name" value="Galactose-binding domain-like"/>
    <property type="match status" value="1"/>
</dbReference>
<dbReference type="InterPro" id="IPR001789">
    <property type="entry name" value="Sig_transdc_resp-reg_receiver"/>
</dbReference>
<dbReference type="InterPro" id="IPR036890">
    <property type="entry name" value="HATPase_C_sf"/>
</dbReference>
<evidence type="ECO:0000256" key="5">
    <source>
        <dbReference type="ARBA" id="ARBA00022741"/>
    </source>
</evidence>
<keyword evidence="3 9" id="KW-0597">Phosphoprotein</keyword>
<dbReference type="Pfam" id="PF07695">
    <property type="entry name" value="7TMR-DISM_7TM"/>
    <property type="match status" value="1"/>
</dbReference>
<dbReference type="Gene3D" id="1.10.287.130">
    <property type="match status" value="1"/>
</dbReference>
<feature type="modified residue" description="4-aspartylphosphate" evidence="9">
    <location>
        <position position="734"/>
    </location>
</feature>
<dbReference type="PROSITE" id="PS50110">
    <property type="entry name" value="RESPONSE_REGULATORY"/>
    <property type="match status" value="1"/>
</dbReference>
<dbReference type="EC" id="2.7.13.3" evidence="2"/>
<feature type="domain" description="Response regulatory" evidence="12">
    <location>
        <begin position="684"/>
        <end position="801"/>
    </location>
</feature>
<dbReference type="PANTHER" id="PTHR34220:SF7">
    <property type="entry name" value="SENSOR HISTIDINE KINASE YPDA"/>
    <property type="match status" value="1"/>
</dbReference>
<evidence type="ECO:0000256" key="1">
    <source>
        <dbReference type="ARBA" id="ARBA00000085"/>
    </source>
</evidence>
<evidence type="ECO:0000256" key="6">
    <source>
        <dbReference type="ARBA" id="ARBA00022777"/>
    </source>
</evidence>
<dbReference type="InterPro" id="IPR050640">
    <property type="entry name" value="Bact_2-comp_sensor_kinase"/>
</dbReference>
<dbReference type="PANTHER" id="PTHR34220">
    <property type="entry name" value="SENSOR HISTIDINE KINASE YPDA"/>
    <property type="match status" value="1"/>
</dbReference>
<dbReference type="Gene3D" id="3.30.565.10">
    <property type="entry name" value="Histidine kinase-like ATPase, C-terminal domain"/>
    <property type="match status" value="2"/>
</dbReference>
<dbReference type="RefSeq" id="WP_344916955.1">
    <property type="nucleotide sequence ID" value="NZ_BAAAYO010000021.1"/>
</dbReference>
<dbReference type="SUPFAM" id="SSF49785">
    <property type="entry name" value="Galactose-binding domain-like"/>
    <property type="match status" value="1"/>
</dbReference>
<feature type="domain" description="Histidine kinase" evidence="11">
    <location>
        <begin position="442"/>
        <end position="649"/>
    </location>
</feature>
<evidence type="ECO:0000259" key="12">
    <source>
        <dbReference type="PROSITE" id="PS50110"/>
    </source>
</evidence>
<gene>
    <name evidence="13" type="ORF">ACFFNY_01660</name>
</gene>